<dbReference type="InterPro" id="IPR013108">
    <property type="entry name" value="Amidohydro_3"/>
</dbReference>
<proteinExistence type="predicted"/>
<dbReference type="InterPro" id="IPR032466">
    <property type="entry name" value="Metal_Hydrolase"/>
</dbReference>
<dbReference type="InterPro" id="IPR033932">
    <property type="entry name" value="YtcJ-like"/>
</dbReference>
<dbReference type="CDD" id="cd01300">
    <property type="entry name" value="YtcJ_like"/>
    <property type="match status" value="1"/>
</dbReference>
<feature type="domain" description="Amidohydrolase 3" evidence="1">
    <location>
        <begin position="72"/>
        <end position="558"/>
    </location>
</feature>
<evidence type="ECO:0000313" key="3">
    <source>
        <dbReference type="Proteomes" id="UP001307705"/>
    </source>
</evidence>
<dbReference type="PROSITE" id="PS51257">
    <property type="entry name" value="PROKAR_LIPOPROTEIN"/>
    <property type="match status" value="1"/>
</dbReference>
<dbReference type="Gene3D" id="3.20.20.140">
    <property type="entry name" value="Metal-dependent hydrolases"/>
    <property type="match status" value="1"/>
</dbReference>
<dbReference type="SUPFAM" id="SSF51556">
    <property type="entry name" value="Metallo-dependent hydrolases"/>
    <property type="match status" value="1"/>
</dbReference>
<dbReference type="RefSeq" id="WP_338228021.1">
    <property type="nucleotide sequence ID" value="NZ_BTPE01000004.1"/>
</dbReference>
<dbReference type="Pfam" id="PF07969">
    <property type="entry name" value="Amidohydro_3"/>
    <property type="match status" value="1"/>
</dbReference>
<sequence length="564" mass="62304">MKNIIYASLIFGLLASCVQTKKETPTLILLNGKIWTGEGPESFVEAIAIKGNLIQETGSSQTISALADAETEVIDLQGKLVTAGFNDAHIHFLGGSMGLTQVDLLATKSLEEVISITNDFIKNNPEKEWITGRGWQYTYFESGLPDHQTMKALDIEKPVFLKAYDGHSAYANPKALELAGITSSTDFDGFGEVVKDAKGNPTGALKEGAMSLVGNFVPEPSYQDELQALRKGMELAASMGITSMQNASGSEKELKLYLDLLSKNELKVRYAASFSVGEKTTPEELERFNFLKDSIGLENPWIRADAIKFMIDGVIESHTAAMLEHYTDLLPDDELALGLINIQSEKYQSLVKELDADGFRLYTHAIGDRGVREVFSAYEKAMAENPNRDRRHRIEHIETISPEDIPRFAKSGIMASMEPIHADPATVGVWAKAIGEERLPWSFAWNSILESGAPLVFSSDWPACISLDPIRGIHVAVNRRDPSGFPDGGWIPEEKISIYEALKAYTSMGAFSSFEENKKGLIKPGYLADLIVLSEDLFTIDPMKIHETKVDMTWVNGKKILKNR</sequence>
<reference evidence="2 3" key="1">
    <citation type="submission" date="2023-08" db="EMBL/GenBank/DDBJ databases">
        <title>Draft genome sequence of Algoriphagus taiwanensis.</title>
        <authorList>
            <person name="Takatani N."/>
            <person name="Hosokawa M."/>
            <person name="Sawabe T."/>
        </authorList>
    </citation>
    <scope>NUCLEOTIDE SEQUENCE [LARGE SCALE GENOMIC DNA]</scope>
    <source>
        <strain evidence="2 3">JCM 19755</strain>
    </source>
</reference>
<dbReference type="Proteomes" id="UP001307705">
    <property type="component" value="Unassembled WGS sequence"/>
</dbReference>
<dbReference type="EMBL" id="BTPE01000004">
    <property type="protein sequence ID" value="GMQ33251.1"/>
    <property type="molecule type" value="Genomic_DNA"/>
</dbReference>
<dbReference type="Gene3D" id="2.30.40.10">
    <property type="entry name" value="Urease, subunit C, domain 1"/>
    <property type="match status" value="1"/>
</dbReference>
<dbReference type="SUPFAM" id="SSF51338">
    <property type="entry name" value="Composite domain of metallo-dependent hydrolases"/>
    <property type="match status" value="1"/>
</dbReference>
<dbReference type="PANTHER" id="PTHR22642">
    <property type="entry name" value="IMIDAZOLONEPROPIONASE"/>
    <property type="match status" value="1"/>
</dbReference>
<gene>
    <name evidence="2" type="ORF">Ataiwa_15230</name>
</gene>
<protein>
    <submittedName>
        <fullName evidence="2">Amidohydrolase</fullName>
    </submittedName>
</protein>
<evidence type="ECO:0000259" key="1">
    <source>
        <dbReference type="Pfam" id="PF07969"/>
    </source>
</evidence>
<name>A0ABQ6PZ73_9BACT</name>
<organism evidence="2 3">
    <name type="scientific">Algoriphagus taiwanensis</name>
    <dbReference type="NCBI Taxonomy" id="1445656"/>
    <lineage>
        <taxon>Bacteria</taxon>
        <taxon>Pseudomonadati</taxon>
        <taxon>Bacteroidota</taxon>
        <taxon>Cytophagia</taxon>
        <taxon>Cytophagales</taxon>
        <taxon>Cyclobacteriaceae</taxon>
        <taxon>Algoriphagus</taxon>
    </lineage>
</organism>
<evidence type="ECO:0000313" key="2">
    <source>
        <dbReference type="EMBL" id="GMQ33251.1"/>
    </source>
</evidence>
<dbReference type="Gene3D" id="3.10.310.70">
    <property type="match status" value="1"/>
</dbReference>
<dbReference type="PANTHER" id="PTHR22642:SF2">
    <property type="entry name" value="PROTEIN LONG AFTER FAR-RED 3"/>
    <property type="match status" value="1"/>
</dbReference>
<keyword evidence="3" id="KW-1185">Reference proteome</keyword>
<dbReference type="InterPro" id="IPR011059">
    <property type="entry name" value="Metal-dep_hydrolase_composite"/>
</dbReference>
<comment type="caution">
    <text evidence="2">The sequence shown here is derived from an EMBL/GenBank/DDBJ whole genome shotgun (WGS) entry which is preliminary data.</text>
</comment>
<accession>A0ABQ6PZ73</accession>